<dbReference type="GO" id="GO:0016747">
    <property type="term" value="F:acyltransferase activity, transferring groups other than amino-acyl groups"/>
    <property type="evidence" value="ECO:0007669"/>
    <property type="project" value="InterPro"/>
</dbReference>
<dbReference type="InterPro" id="IPR016181">
    <property type="entry name" value="Acyl_CoA_acyltransferase"/>
</dbReference>
<dbReference type="KEGG" id="bpro:PMF13cell1_01939"/>
<reference evidence="2 3" key="1">
    <citation type="submission" date="2019-01" db="EMBL/GenBank/DDBJ databases">
        <title>PMF-metabolizing Aryl O-demethylase.</title>
        <authorList>
            <person name="Kim M."/>
        </authorList>
    </citation>
    <scope>NUCLEOTIDE SEQUENCE [LARGE SCALE GENOMIC DNA]</scope>
    <source>
        <strain evidence="2 3">PMF1</strain>
    </source>
</reference>
<dbReference type="EMBL" id="CP035945">
    <property type="protein sequence ID" value="QBE96395.1"/>
    <property type="molecule type" value="Genomic_DNA"/>
</dbReference>
<evidence type="ECO:0000313" key="3">
    <source>
        <dbReference type="Proteomes" id="UP000289794"/>
    </source>
</evidence>
<dbReference type="CDD" id="cd04301">
    <property type="entry name" value="NAT_SF"/>
    <property type="match status" value="1"/>
</dbReference>
<organism evidence="2 3">
    <name type="scientific">Blautia producta</name>
    <dbReference type="NCBI Taxonomy" id="33035"/>
    <lineage>
        <taxon>Bacteria</taxon>
        <taxon>Bacillati</taxon>
        <taxon>Bacillota</taxon>
        <taxon>Clostridia</taxon>
        <taxon>Lachnospirales</taxon>
        <taxon>Lachnospiraceae</taxon>
        <taxon>Blautia</taxon>
    </lineage>
</organism>
<dbReference type="Pfam" id="PF24553">
    <property type="entry name" value="Rv0428c_C"/>
    <property type="match status" value="1"/>
</dbReference>
<dbReference type="Gene3D" id="3.40.630.30">
    <property type="match status" value="1"/>
</dbReference>
<accession>A0A4P6LX87</accession>
<dbReference type="InterPro" id="IPR000182">
    <property type="entry name" value="GNAT_dom"/>
</dbReference>
<dbReference type="SUPFAM" id="SSF55729">
    <property type="entry name" value="Acyl-CoA N-acyltransferases (Nat)"/>
    <property type="match status" value="1"/>
</dbReference>
<protein>
    <recommendedName>
        <fullName evidence="1">N-acetyltransferase domain-containing protein</fullName>
    </recommendedName>
</protein>
<evidence type="ECO:0000259" key="1">
    <source>
        <dbReference type="PROSITE" id="PS51186"/>
    </source>
</evidence>
<name>A0A4P6LX87_9FIRM</name>
<dbReference type="PROSITE" id="PS51186">
    <property type="entry name" value="GNAT"/>
    <property type="match status" value="1"/>
</dbReference>
<dbReference type="AlphaFoldDB" id="A0A4P6LX87"/>
<evidence type="ECO:0000313" key="2">
    <source>
        <dbReference type="EMBL" id="QBE96395.1"/>
    </source>
</evidence>
<proteinExistence type="predicted"/>
<dbReference type="RefSeq" id="WP_029470394.1">
    <property type="nucleotide sequence ID" value="NZ_AP031439.1"/>
</dbReference>
<sequence length="248" mass="28684">MNSKIKIIEDLSLNAWPSHQMQIYDGWILRFSYFYTHRTNCVEQIGPSSIPLRDKIAYCEEVYAKWGTPTIFKINPLMDSSFDQKLMERGYHTAHTTEVMTLDLEKYKIQKPPRPVFLSREISPDWLNGLFSLKGTVNEIHRKIVPSMYRAIPKDTIFASIYDGGRIIGTGLGILDRDYVGIYAIHVAEEYRRQHLGESICRSILNSAIDEGATEGYLQVVEGNVGARRLYEGLGFEGFYTYWFRQEF</sequence>
<dbReference type="InterPro" id="IPR056935">
    <property type="entry name" value="Rv0428c-like_C"/>
</dbReference>
<feature type="domain" description="N-acetyltransferase" evidence="1">
    <location>
        <begin position="117"/>
        <end position="248"/>
    </location>
</feature>
<dbReference type="Proteomes" id="UP000289794">
    <property type="component" value="Chromosome"/>
</dbReference>
<gene>
    <name evidence="2" type="ORF">PMF13cell1_01939</name>
</gene>